<dbReference type="SMART" id="SM00387">
    <property type="entry name" value="HATPase_c"/>
    <property type="match status" value="1"/>
</dbReference>
<keyword evidence="11 14" id="KW-1133">Transmembrane helix</keyword>
<evidence type="ECO:0000256" key="1">
    <source>
        <dbReference type="ARBA" id="ARBA00000085"/>
    </source>
</evidence>
<comment type="catalytic activity">
    <reaction evidence="1">
        <text>ATP + protein L-histidine = ADP + protein N-phospho-L-histidine.</text>
        <dbReference type="EC" id="2.7.13.3"/>
    </reaction>
</comment>
<evidence type="ECO:0000256" key="10">
    <source>
        <dbReference type="ARBA" id="ARBA00022840"/>
    </source>
</evidence>
<dbReference type="InterPro" id="IPR036890">
    <property type="entry name" value="HATPase_C_sf"/>
</dbReference>
<dbReference type="Gene3D" id="3.30.565.10">
    <property type="entry name" value="Histidine kinase-like ATPase, C-terminal domain"/>
    <property type="match status" value="1"/>
</dbReference>
<dbReference type="EMBL" id="JADEYC010000011">
    <property type="protein sequence ID" value="MBE9374217.1"/>
    <property type="molecule type" value="Genomic_DNA"/>
</dbReference>
<dbReference type="InterPro" id="IPR033463">
    <property type="entry name" value="sCache_3"/>
</dbReference>
<dbReference type="InterPro" id="IPR035965">
    <property type="entry name" value="PAS-like_dom_sf"/>
</dbReference>
<evidence type="ECO:0000256" key="2">
    <source>
        <dbReference type="ARBA" id="ARBA00004651"/>
    </source>
</evidence>
<keyword evidence="7 14" id="KW-0812">Transmembrane</keyword>
<dbReference type="GO" id="GO:0005524">
    <property type="term" value="F:ATP binding"/>
    <property type="evidence" value="ECO:0007669"/>
    <property type="project" value="UniProtKB-KW"/>
</dbReference>
<comment type="subcellular location">
    <subcellularLocation>
        <location evidence="2">Cell membrane</location>
        <topology evidence="2">Multi-pass membrane protein</topology>
    </subcellularLocation>
</comment>
<dbReference type="PANTHER" id="PTHR43547">
    <property type="entry name" value="TWO-COMPONENT HISTIDINE KINASE"/>
    <property type="match status" value="1"/>
</dbReference>
<dbReference type="PRINTS" id="PR00344">
    <property type="entry name" value="BCTRLSENSOR"/>
</dbReference>
<evidence type="ECO:0000256" key="7">
    <source>
        <dbReference type="ARBA" id="ARBA00022692"/>
    </source>
</evidence>
<gene>
    <name evidence="16" type="ORF">IQ251_07130</name>
</gene>
<dbReference type="Pfam" id="PF02518">
    <property type="entry name" value="HATPase_c"/>
    <property type="match status" value="1"/>
</dbReference>
<dbReference type="InterPro" id="IPR003594">
    <property type="entry name" value="HATPase_dom"/>
</dbReference>
<evidence type="ECO:0000256" key="8">
    <source>
        <dbReference type="ARBA" id="ARBA00022741"/>
    </source>
</evidence>
<evidence type="ECO:0000256" key="5">
    <source>
        <dbReference type="ARBA" id="ARBA00022553"/>
    </source>
</evidence>
<keyword evidence="9 16" id="KW-0418">Kinase</keyword>
<dbReference type="SUPFAM" id="SSF103190">
    <property type="entry name" value="Sensory domain-like"/>
    <property type="match status" value="1"/>
</dbReference>
<dbReference type="InterPro" id="IPR029151">
    <property type="entry name" value="Sensor-like_sf"/>
</dbReference>
<evidence type="ECO:0000313" key="17">
    <source>
        <dbReference type="Proteomes" id="UP000598360"/>
    </source>
</evidence>
<dbReference type="SUPFAM" id="SSF55785">
    <property type="entry name" value="PYP-like sensor domain (PAS domain)"/>
    <property type="match status" value="1"/>
</dbReference>
<feature type="transmembrane region" description="Helical" evidence="14">
    <location>
        <begin position="182"/>
        <end position="205"/>
    </location>
</feature>
<dbReference type="CDD" id="cd18773">
    <property type="entry name" value="PDC1_HK_sensor"/>
    <property type="match status" value="1"/>
</dbReference>
<evidence type="ECO:0000256" key="4">
    <source>
        <dbReference type="ARBA" id="ARBA00022475"/>
    </source>
</evidence>
<comment type="caution">
    <text evidence="16">The sequence shown here is derived from an EMBL/GenBank/DDBJ whole genome shotgun (WGS) entry which is preliminary data.</text>
</comment>
<evidence type="ECO:0000256" key="14">
    <source>
        <dbReference type="SAM" id="Phobius"/>
    </source>
</evidence>
<dbReference type="SUPFAM" id="SSF55874">
    <property type="entry name" value="ATPase domain of HSP90 chaperone/DNA topoisomerase II/histidine kinase"/>
    <property type="match status" value="1"/>
</dbReference>
<dbReference type="SMART" id="SM00091">
    <property type="entry name" value="PAS"/>
    <property type="match status" value="1"/>
</dbReference>
<keyword evidence="13 14" id="KW-0472">Membrane</keyword>
<evidence type="ECO:0000256" key="11">
    <source>
        <dbReference type="ARBA" id="ARBA00022989"/>
    </source>
</evidence>
<evidence type="ECO:0000259" key="15">
    <source>
        <dbReference type="PROSITE" id="PS50109"/>
    </source>
</evidence>
<keyword evidence="10" id="KW-0067">ATP-binding</keyword>
<protein>
    <recommendedName>
        <fullName evidence="3">histidine kinase</fullName>
        <ecNumber evidence="3">2.7.13.3</ecNumber>
    </recommendedName>
</protein>
<dbReference type="Pfam" id="PF17203">
    <property type="entry name" value="sCache_3_2"/>
    <property type="match status" value="1"/>
</dbReference>
<feature type="domain" description="Histidine kinase" evidence="15">
    <location>
        <begin position="349"/>
        <end position="536"/>
    </location>
</feature>
<evidence type="ECO:0000256" key="12">
    <source>
        <dbReference type="ARBA" id="ARBA00023012"/>
    </source>
</evidence>
<dbReference type="PROSITE" id="PS50109">
    <property type="entry name" value="HIS_KIN"/>
    <property type="match status" value="1"/>
</dbReference>
<keyword evidence="17" id="KW-1185">Reference proteome</keyword>
<organism evidence="16 17">
    <name type="scientific">Saccharopolyspora montiporae</name>
    <dbReference type="NCBI Taxonomy" id="2781240"/>
    <lineage>
        <taxon>Bacteria</taxon>
        <taxon>Bacillati</taxon>
        <taxon>Actinomycetota</taxon>
        <taxon>Actinomycetes</taxon>
        <taxon>Pseudonocardiales</taxon>
        <taxon>Pseudonocardiaceae</taxon>
        <taxon>Saccharopolyspora</taxon>
    </lineage>
</organism>
<dbReference type="InterPro" id="IPR004358">
    <property type="entry name" value="Sig_transdc_His_kin-like_C"/>
</dbReference>
<accession>A0A929BAV7</accession>
<dbReference type="Proteomes" id="UP000598360">
    <property type="component" value="Unassembled WGS sequence"/>
</dbReference>
<dbReference type="InterPro" id="IPR000014">
    <property type="entry name" value="PAS"/>
</dbReference>
<dbReference type="CDD" id="cd16915">
    <property type="entry name" value="HATPase_DpiB-CitA-like"/>
    <property type="match status" value="1"/>
</dbReference>
<evidence type="ECO:0000256" key="9">
    <source>
        <dbReference type="ARBA" id="ARBA00022777"/>
    </source>
</evidence>
<evidence type="ECO:0000256" key="6">
    <source>
        <dbReference type="ARBA" id="ARBA00022679"/>
    </source>
</evidence>
<dbReference type="RefSeq" id="WP_193927672.1">
    <property type="nucleotide sequence ID" value="NZ_JADEYC010000011.1"/>
</dbReference>
<evidence type="ECO:0000256" key="13">
    <source>
        <dbReference type="ARBA" id="ARBA00023136"/>
    </source>
</evidence>
<evidence type="ECO:0000313" key="16">
    <source>
        <dbReference type="EMBL" id="MBE9374217.1"/>
    </source>
</evidence>
<dbReference type="GO" id="GO:0005886">
    <property type="term" value="C:plasma membrane"/>
    <property type="evidence" value="ECO:0007669"/>
    <property type="project" value="UniProtKB-SubCell"/>
</dbReference>
<dbReference type="CDD" id="cd00130">
    <property type="entry name" value="PAS"/>
    <property type="match status" value="1"/>
</dbReference>
<keyword evidence="4" id="KW-1003">Cell membrane</keyword>
<dbReference type="GO" id="GO:0000155">
    <property type="term" value="F:phosphorelay sensor kinase activity"/>
    <property type="evidence" value="ECO:0007669"/>
    <property type="project" value="TreeGrafter"/>
</dbReference>
<dbReference type="PANTHER" id="PTHR43547:SF10">
    <property type="entry name" value="SENSOR HISTIDINE KINASE DCUS"/>
    <property type="match status" value="1"/>
</dbReference>
<dbReference type="Gene3D" id="3.30.450.20">
    <property type="entry name" value="PAS domain"/>
    <property type="match status" value="2"/>
</dbReference>
<dbReference type="AlphaFoldDB" id="A0A929BAV7"/>
<feature type="transmembrane region" description="Helical" evidence="14">
    <location>
        <begin position="23"/>
        <end position="44"/>
    </location>
</feature>
<name>A0A929BAV7_9PSEU</name>
<proteinExistence type="predicted"/>
<keyword evidence="5" id="KW-0597">Phosphoprotein</keyword>
<dbReference type="EC" id="2.7.13.3" evidence="3"/>
<sequence>MSRAADRDRPALVRPRWSLARQLFVLQVAVVALVVLAGSGLAWYDAGRRTEQAAADEVVAVARTLAQQPAVREAVHGPDPPRVLQPLVEQVRASTEVAFITVMSPEGIRYTHPHPERIGERFLGHVDAAPVDDEVFTETHTGTLGPTVRAVVPVLDGDGQVRGHVAVGIAVRVLSAELRGQVAALVTAAGGALLLGAGLTHLVGVRLRRHTHGLRPDELSRMYEYHDAILHAVREGLLLVSPRGEVTLCNDGAAALLARDPDQVEGRPVDELGLPAPLAGTLDAGRDVRDELHVTDDRVLLVSVSRIRSGARDLGTVATLRDHTELQELSGQLDTMRGFTESLRSQAHESANRLHTVVSLVELGRPDEAVAFATSELQLAQALTDQVVGSVGESVLAAVLLGKSAEAAERGVEVVLGEDSGVDEEAVAGLDDRDLVTVVGNLVDNAVEAVLEVPGPRVEVTARSDAHELVIRVADNGPGVQPERVEAVFRRGWSTKDGARGLGLALVGRSVRRHGGTIGVRNERGAVFEVRIPLRTGGRG</sequence>
<evidence type="ECO:0000256" key="3">
    <source>
        <dbReference type="ARBA" id="ARBA00012438"/>
    </source>
</evidence>
<keyword evidence="8" id="KW-0547">Nucleotide-binding</keyword>
<dbReference type="InterPro" id="IPR005467">
    <property type="entry name" value="His_kinase_dom"/>
</dbReference>
<reference evidence="16" key="1">
    <citation type="submission" date="2020-10" db="EMBL/GenBank/DDBJ databases">
        <title>Diversity and distribution of actinomycetes associated with coral in the coast of Hainan.</title>
        <authorList>
            <person name="Li F."/>
        </authorList>
    </citation>
    <scope>NUCLEOTIDE SEQUENCE</scope>
    <source>
        <strain evidence="16">HNM0983</strain>
    </source>
</reference>
<keyword evidence="12" id="KW-0902">Two-component regulatory system</keyword>
<keyword evidence="6" id="KW-0808">Transferase</keyword>